<gene>
    <name evidence="1" type="ORF">LCGC14_3110480</name>
</gene>
<proteinExistence type="predicted"/>
<name>A0A0F8YV75_9ZZZZ</name>
<accession>A0A0F8YV75</accession>
<comment type="caution">
    <text evidence="1">The sequence shown here is derived from an EMBL/GenBank/DDBJ whole genome shotgun (WGS) entry which is preliminary data.</text>
</comment>
<sequence length="79" mass="9056">MKKNTLIEIEWEDIVSDSAWLIEEVAVKEPLTQCKSVGYFLNKTKEVIRLSSSIQLGKDSERDVIVIPLGVVKKIRRLK</sequence>
<dbReference type="EMBL" id="LAZR01067288">
    <property type="protein sequence ID" value="KKK51886.1"/>
    <property type="molecule type" value="Genomic_DNA"/>
</dbReference>
<reference evidence="1" key="1">
    <citation type="journal article" date="2015" name="Nature">
        <title>Complex archaea that bridge the gap between prokaryotes and eukaryotes.</title>
        <authorList>
            <person name="Spang A."/>
            <person name="Saw J.H."/>
            <person name="Jorgensen S.L."/>
            <person name="Zaremba-Niedzwiedzka K."/>
            <person name="Martijn J."/>
            <person name="Lind A.E."/>
            <person name="van Eijk R."/>
            <person name="Schleper C."/>
            <person name="Guy L."/>
            <person name="Ettema T.J."/>
        </authorList>
    </citation>
    <scope>NUCLEOTIDE SEQUENCE</scope>
</reference>
<protein>
    <submittedName>
        <fullName evidence="1">Uncharacterized protein</fullName>
    </submittedName>
</protein>
<dbReference type="AlphaFoldDB" id="A0A0F8YV75"/>
<organism evidence="1">
    <name type="scientific">marine sediment metagenome</name>
    <dbReference type="NCBI Taxonomy" id="412755"/>
    <lineage>
        <taxon>unclassified sequences</taxon>
        <taxon>metagenomes</taxon>
        <taxon>ecological metagenomes</taxon>
    </lineage>
</organism>
<evidence type="ECO:0000313" key="1">
    <source>
        <dbReference type="EMBL" id="KKK51886.1"/>
    </source>
</evidence>